<evidence type="ECO:0000256" key="2">
    <source>
        <dbReference type="SAM" id="SignalP"/>
    </source>
</evidence>
<evidence type="ECO:0000259" key="3">
    <source>
        <dbReference type="PROSITE" id="PS50983"/>
    </source>
</evidence>
<dbReference type="InterPro" id="IPR054828">
    <property type="entry name" value="Vit_B12_bind_prot"/>
</dbReference>
<dbReference type="SUPFAM" id="SSF53807">
    <property type="entry name" value="Helical backbone' metal receptor"/>
    <property type="match status" value="1"/>
</dbReference>
<evidence type="ECO:0000313" key="5">
    <source>
        <dbReference type="Proteomes" id="UP000586093"/>
    </source>
</evidence>
<comment type="caution">
    <text evidence="4">The sequence shown here is derived from an EMBL/GenBank/DDBJ whole genome shotgun (WGS) entry which is preliminary data.</text>
</comment>
<keyword evidence="5" id="KW-1185">Reference proteome</keyword>
<accession>A0A839HG89</accession>
<dbReference type="PANTHER" id="PTHR30535:SF34">
    <property type="entry name" value="MOLYBDATE-BINDING PROTEIN MOLA"/>
    <property type="match status" value="1"/>
</dbReference>
<keyword evidence="1 2" id="KW-0732">Signal</keyword>
<dbReference type="Proteomes" id="UP000586093">
    <property type="component" value="Unassembled WGS sequence"/>
</dbReference>
<dbReference type="CDD" id="cd01144">
    <property type="entry name" value="BtuF"/>
    <property type="match status" value="1"/>
</dbReference>
<proteinExistence type="predicted"/>
<evidence type="ECO:0000313" key="4">
    <source>
        <dbReference type="EMBL" id="MBB1160583.1"/>
    </source>
</evidence>
<dbReference type="PANTHER" id="PTHR30535">
    <property type="entry name" value="VITAMIN B12-BINDING PROTEIN"/>
    <property type="match status" value="1"/>
</dbReference>
<dbReference type="PROSITE" id="PS50983">
    <property type="entry name" value="FE_B12_PBP"/>
    <property type="match status" value="1"/>
</dbReference>
<feature type="chain" id="PRO_5033011287" evidence="2">
    <location>
        <begin position="27"/>
        <end position="342"/>
    </location>
</feature>
<gene>
    <name evidence="4" type="ORF">H4F90_01135</name>
</gene>
<dbReference type="NCBIfam" id="NF038402">
    <property type="entry name" value="TroA_like"/>
    <property type="match status" value="1"/>
</dbReference>
<sequence>MKPGSDPAARRRLLGGVAALAGLAWAGAGRAAAPGPAPGVAPAAGAGARAREETASGGGVAAAAAPAGPVEVIDDRGLRLRLPRPARRIVSIAPHLAELAFAAGAGERLVGVSAYSEHPAAARRLPRIGDSNGLDLERILALQPDLVLAWDGGTPERQLARLDALGLPVFHDHPRRLADIAHSIERIGRLAGCAPQAEAAGAALRARLAALRAAAAGKPPVRVFFQVWHQPLLTVSGRHLIDELIGLCGGVNVFAGLRPVVPQLGLEAVLREDPELMIATAEPGLPDPLAPWRAWPGLRAVARGQLLRLDGGELGQPTPRMLDTVGPICAAMDAVRARRAGP</sequence>
<dbReference type="InterPro" id="IPR002491">
    <property type="entry name" value="ABC_transptr_periplasmic_BD"/>
</dbReference>
<dbReference type="InterPro" id="IPR050902">
    <property type="entry name" value="ABC_Transporter_SBP"/>
</dbReference>
<name>A0A839HG89_9BURK</name>
<protein>
    <submittedName>
        <fullName evidence="4">Cobalamin-binding protein</fullName>
    </submittedName>
</protein>
<feature type="signal peptide" evidence="2">
    <location>
        <begin position="1"/>
        <end position="26"/>
    </location>
</feature>
<feature type="domain" description="Fe/B12 periplasmic-binding" evidence="3">
    <location>
        <begin position="88"/>
        <end position="339"/>
    </location>
</feature>
<evidence type="ECO:0000256" key="1">
    <source>
        <dbReference type="ARBA" id="ARBA00022729"/>
    </source>
</evidence>
<dbReference type="PROSITE" id="PS51318">
    <property type="entry name" value="TAT"/>
    <property type="match status" value="1"/>
</dbReference>
<dbReference type="RefSeq" id="WP_182660663.1">
    <property type="nucleotide sequence ID" value="NZ_JACIVI010000001.1"/>
</dbReference>
<dbReference type="EMBL" id="JACIVI010000001">
    <property type="protein sequence ID" value="MBB1160583.1"/>
    <property type="molecule type" value="Genomic_DNA"/>
</dbReference>
<organism evidence="4 5">
    <name type="scientific">Aquariibacter albus</name>
    <dbReference type="NCBI Taxonomy" id="2759899"/>
    <lineage>
        <taxon>Bacteria</taxon>
        <taxon>Pseudomonadati</taxon>
        <taxon>Pseudomonadota</taxon>
        <taxon>Betaproteobacteria</taxon>
        <taxon>Burkholderiales</taxon>
        <taxon>Sphaerotilaceae</taxon>
        <taxon>Aquariibacter</taxon>
    </lineage>
</organism>
<reference evidence="4 5" key="1">
    <citation type="submission" date="2020-08" db="EMBL/GenBank/DDBJ databases">
        <title>Aquariorum lacteus gen. nov., sp. nov., a new member of the family Comamonadaceae, isolated from freshwater aquarium.</title>
        <authorList>
            <person name="Chun S.-J."/>
        </authorList>
    </citation>
    <scope>NUCLEOTIDE SEQUENCE [LARGE SCALE GENOMIC DNA]</scope>
    <source>
        <strain evidence="4 5">SJAQ100</strain>
    </source>
</reference>
<dbReference type="InterPro" id="IPR006311">
    <property type="entry name" value="TAT_signal"/>
</dbReference>
<dbReference type="AlphaFoldDB" id="A0A839HG89"/>
<dbReference type="Gene3D" id="3.40.50.1980">
    <property type="entry name" value="Nitrogenase molybdenum iron protein domain"/>
    <property type="match status" value="2"/>
</dbReference>
<dbReference type="Pfam" id="PF01497">
    <property type="entry name" value="Peripla_BP_2"/>
    <property type="match status" value="1"/>
</dbReference>
<dbReference type="GO" id="GO:0071281">
    <property type="term" value="P:cellular response to iron ion"/>
    <property type="evidence" value="ECO:0007669"/>
    <property type="project" value="TreeGrafter"/>
</dbReference>